<reference evidence="1" key="1">
    <citation type="journal article" date="2014" name="Front. Microbiol.">
        <title>High frequency of phylogenetically diverse reductive dehalogenase-homologous genes in deep subseafloor sedimentary metagenomes.</title>
        <authorList>
            <person name="Kawai M."/>
            <person name="Futagami T."/>
            <person name="Toyoda A."/>
            <person name="Takaki Y."/>
            <person name="Nishi S."/>
            <person name="Hori S."/>
            <person name="Arai W."/>
            <person name="Tsubouchi T."/>
            <person name="Morono Y."/>
            <person name="Uchiyama I."/>
            <person name="Ito T."/>
            <person name="Fujiyama A."/>
            <person name="Inagaki F."/>
            <person name="Takami H."/>
        </authorList>
    </citation>
    <scope>NUCLEOTIDE SEQUENCE</scope>
    <source>
        <strain evidence="1">Expedition CK06-06</strain>
    </source>
</reference>
<proteinExistence type="predicted"/>
<accession>X1NK58</accession>
<sequence length="235" mass="27341">MGDSPFQQYKELGISNEILNLVNRELKLPDERLTAFARGRRVEALNEALSLEKGPDQEHRKSYIFYKIGDFTLGVAKPGKEAAPDYKSCRHYITHEKTNNPNDMFPLVLKSEKKFGKELTFELMFEKIEHLMRSDLFGLELMGMLLFRAAFMLDHQKNKDGHWRYQPPEDIVKLLEKKIPDIEGMPVRVFLHFLEILSLNEDVKVHTLGYEGFKQDYGRINTLLTFAHLIIVLIS</sequence>
<gene>
    <name evidence="1" type="ORF">S06H3_48744</name>
</gene>
<evidence type="ECO:0000313" key="1">
    <source>
        <dbReference type="EMBL" id="GAI44407.1"/>
    </source>
</evidence>
<feature type="non-terminal residue" evidence="1">
    <location>
        <position position="235"/>
    </location>
</feature>
<protein>
    <submittedName>
        <fullName evidence="1">Uncharacterized protein</fullName>
    </submittedName>
</protein>
<organism evidence="1">
    <name type="scientific">marine sediment metagenome</name>
    <dbReference type="NCBI Taxonomy" id="412755"/>
    <lineage>
        <taxon>unclassified sequences</taxon>
        <taxon>metagenomes</taxon>
        <taxon>ecological metagenomes</taxon>
    </lineage>
</organism>
<name>X1NK58_9ZZZZ</name>
<dbReference type="AlphaFoldDB" id="X1NK58"/>
<comment type="caution">
    <text evidence="1">The sequence shown here is derived from an EMBL/GenBank/DDBJ whole genome shotgun (WGS) entry which is preliminary data.</text>
</comment>
<dbReference type="EMBL" id="BARV01030717">
    <property type="protein sequence ID" value="GAI44407.1"/>
    <property type="molecule type" value="Genomic_DNA"/>
</dbReference>